<evidence type="ECO:0000313" key="1">
    <source>
        <dbReference type="EMBL" id="MBL6447712.1"/>
    </source>
</evidence>
<keyword evidence="2" id="KW-1185">Reference proteome</keyword>
<dbReference type="RefSeq" id="WP_202857251.1">
    <property type="nucleotide sequence ID" value="NZ_JAEUGD010000053.1"/>
</dbReference>
<reference evidence="1" key="1">
    <citation type="submission" date="2021-01" db="EMBL/GenBank/DDBJ databases">
        <title>Fulvivirga kasyanovii gen. nov., sp nov., a novel member of the phylum Bacteroidetes isolated from seawater in a mussel farm.</title>
        <authorList>
            <person name="Zhao L.-H."/>
            <person name="Wang Z.-J."/>
        </authorList>
    </citation>
    <scope>NUCLEOTIDE SEQUENCE</scope>
    <source>
        <strain evidence="1">29W222</strain>
    </source>
</reference>
<gene>
    <name evidence="1" type="ORF">JMN32_15445</name>
</gene>
<dbReference type="Gene3D" id="3.40.50.1820">
    <property type="entry name" value="alpha/beta hydrolase"/>
    <property type="match status" value="1"/>
</dbReference>
<dbReference type="InterPro" id="IPR029058">
    <property type="entry name" value="AB_hydrolase_fold"/>
</dbReference>
<organism evidence="1 2">
    <name type="scientific">Fulvivirga marina</name>
    <dbReference type="NCBI Taxonomy" id="2494733"/>
    <lineage>
        <taxon>Bacteria</taxon>
        <taxon>Pseudomonadati</taxon>
        <taxon>Bacteroidota</taxon>
        <taxon>Cytophagia</taxon>
        <taxon>Cytophagales</taxon>
        <taxon>Fulvivirgaceae</taxon>
        <taxon>Fulvivirga</taxon>
    </lineage>
</organism>
<dbReference type="SUPFAM" id="SSF53474">
    <property type="entry name" value="alpha/beta-Hydrolases"/>
    <property type="match status" value="1"/>
</dbReference>
<name>A0A937FZ71_9BACT</name>
<dbReference type="EMBL" id="JAEUGD010000053">
    <property type="protein sequence ID" value="MBL6447712.1"/>
    <property type="molecule type" value="Genomic_DNA"/>
</dbReference>
<sequence length="176" mass="20455">MAKRLIILSDLWGKERSGWVNNYIRYLKEGFEVQYYDCCELGGVDKSIYAEEVLHRQFVNGGVGRAVEQLLTLEKGKVSILAFSVGGTIAWKFALESDRVESLYCVSSTRLRYETIRPEGKIELYFGQNDPFIPQKRWLDKINVVYSILPDKDHQFYAEAEFSEHLSRHILNKDNH</sequence>
<evidence type="ECO:0008006" key="3">
    <source>
        <dbReference type="Google" id="ProtNLM"/>
    </source>
</evidence>
<dbReference type="AlphaFoldDB" id="A0A937FZ71"/>
<evidence type="ECO:0000313" key="2">
    <source>
        <dbReference type="Proteomes" id="UP000614216"/>
    </source>
</evidence>
<accession>A0A937FZ71</accession>
<protein>
    <recommendedName>
        <fullName evidence="3">Alpha/beta hydrolase</fullName>
    </recommendedName>
</protein>
<comment type="caution">
    <text evidence="1">The sequence shown here is derived from an EMBL/GenBank/DDBJ whole genome shotgun (WGS) entry which is preliminary data.</text>
</comment>
<dbReference type="Proteomes" id="UP000614216">
    <property type="component" value="Unassembled WGS sequence"/>
</dbReference>
<proteinExistence type="predicted"/>